<dbReference type="AlphaFoldDB" id="L0RE82"/>
<dbReference type="HOGENOM" id="CLU_192087_0_0_7"/>
<sequence>MKYICKKDCYVKNPQGIFQLFKAGDVVDYSDKADVCEHFKRADGKRDEPDEKEKLKSQLKELGESVPANASVATLRKKIKEAQEK</sequence>
<reference evidence="1 2" key="1">
    <citation type="submission" date="2012-10" db="EMBL/GenBank/DDBJ databases">
        <authorList>
            <person name="Genoscope - CEA"/>
        </authorList>
    </citation>
    <scope>NUCLEOTIDE SEQUENCE [LARGE SCALE GENOMIC DNA]</scope>
    <source>
        <strain evidence="2">AM13 / DSM 14728</strain>
    </source>
</reference>
<dbReference type="eggNOG" id="ENOG5032HP4">
    <property type="taxonomic scope" value="Bacteria"/>
</dbReference>
<evidence type="ECO:0000313" key="2">
    <source>
        <dbReference type="Proteomes" id="UP000010808"/>
    </source>
</evidence>
<organism evidence="1 2">
    <name type="scientific">Maridesulfovibrio hydrothermalis AM13 = DSM 14728</name>
    <dbReference type="NCBI Taxonomy" id="1121451"/>
    <lineage>
        <taxon>Bacteria</taxon>
        <taxon>Pseudomonadati</taxon>
        <taxon>Thermodesulfobacteriota</taxon>
        <taxon>Desulfovibrionia</taxon>
        <taxon>Desulfovibrionales</taxon>
        <taxon>Desulfovibrionaceae</taxon>
        <taxon>Maridesulfovibrio</taxon>
    </lineage>
</organism>
<name>L0RE82_9BACT</name>
<accession>L0RE82</accession>
<proteinExistence type="predicted"/>
<dbReference type="EMBL" id="FO203522">
    <property type="protein sequence ID" value="CCO25103.1"/>
    <property type="molecule type" value="Genomic_DNA"/>
</dbReference>
<dbReference type="STRING" id="1121451.DESAM_22836"/>
<gene>
    <name evidence="1" type="ORF">DESAM_22836</name>
</gene>
<dbReference type="KEGG" id="dhy:DESAM_22836"/>
<protein>
    <submittedName>
        <fullName evidence="1">Uncharacterized protein</fullName>
    </submittedName>
</protein>
<keyword evidence="2" id="KW-1185">Reference proteome</keyword>
<dbReference type="RefSeq" id="WP_015337701.1">
    <property type="nucleotide sequence ID" value="NC_020055.1"/>
</dbReference>
<dbReference type="OrthoDB" id="5460550at2"/>
<evidence type="ECO:0000313" key="1">
    <source>
        <dbReference type="EMBL" id="CCO25103.1"/>
    </source>
</evidence>
<dbReference type="Proteomes" id="UP000010808">
    <property type="component" value="Chromosome"/>
</dbReference>
<dbReference type="PATRIC" id="fig|1121451.3.peg.3046"/>